<dbReference type="InterPro" id="IPR027417">
    <property type="entry name" value="P-loop_NTPase"/>
</dbReference>
<proteinExistence type="predicted"/>
<evidence type="ECO:0000313" key="9">
    <source>
        <dbReference type="EMBL" id="MBB3929355.1"/>
    </source>
</evidence>
<dbReference type="AlphaFoldDB" id="A0A840ALA6"/>
<feature type="domain" description="Polysaccharide chain length determinant N-terminal" evidence="8">
    <location>
        <begin position="18"/>
        <end position="110"/>
    </location>
</feature>
<dbReference type="GO" id="GO:0004713">
    <property type="term" value="F:protein tyrosine kinase activity"/>
    <property type="evidence" value="ECO:0007669"/>
    <property type="project" value="TreeGrafter"/>
</dbReference>
<evidence type="ECO:0000256" key="4">
    <source>
        <dbReference type="ARBA" id="ARBA00022989"/>
    </source>
</evidence>
<feature type="coiled-coil region" evidence="6">
    <location>
        <begin position="298"/>
        <end position="406"/>
    </location>
</feature>
<dbReference type="PANTHER" id="PTHR32309:SF13">
    <property type="entry name" value="FERRIC ENTEROBACTIN TRANSPORT PROTEIN FEPE"/>
    <property type="match status" value="1"/>
</dbReference>
<dbReference type="InterPro" id="IPR003856">
    <property type="entry name" value="LPS_length_determ_N"/>
</dbReference>
<organism evidence="9 10">
    <name type="scientific">Kaistia hirudinis</name>
    <dbReference type="NCBI Taxonomy" id="1293440"/>
    <lineage>
        <taxon>Bacteria</taxon>
        <taxon>Pseudomonadati</taxon>
        <taxon>Pseudomonadota</taxon>
        <taxon>Alphaproteobacteria</taxon>
        <taxon>Hyphomicrobiales</taxon>
        <taxon>Kaistiaceae</taxon>
        <taxon>Kaistia</taxon>
    </lineage>
</organism>
<comment type="subcellular location">
    <subcellularLocation>
        <location evidence="1">Cell membrane</location>
        <topology evidence="1">Multi-pass membrane protein</topology>
    </subcellularLocation>
</comment>
<dbReference type="SUPFAM" id="SSF52540">
    <property type="entry name" value="P-loop containing nucleoside triphosphate hydrolases"/>
    <property type="match status" value="1"/>
</dbReference>
<dbReference type="EMBL" id="JACIDS010000001">
    <property type="protein sequence ID" value="MBB3929355.1"/>
    <property type="molecule type" value="Genomic_DNA"/>
</dbReference>
<evidence type="ECO:0000256" key="6">
    <source>
        <dbReference type="SAM" id="Coils"/>
    </source>
</evidence>
<feature type="transmembrane region" description="Helical" evidence="7">
    <location>
        <begin position="32"/>
        <end position="53"/>
    </location>
</feature>
<keyword evidence="10" id="KW-1185">Reference proteome</keyword>
<evidence type="ECO:0000259" key="8">
    <source>
        <dbReference type="Pfam" id="PF02706"/>
    </source>
</evidence>
<comment type="caution">
    <text evidence="9">The sequence shown here is derived from an EMBL/GenBank/DDBJ whole genome shotgun (WGS) entry which is preliminary data.</text>
</comment>
<feature type="coiled-coil region" evidence="6">
    <location>
        <begin position="215"/>
        <end position="274"/>
    </location>
</feature>
<dbReference type="PANTHER" id="PTHR32309">
    <property type="entry name" value="TYROSINE-PROTEIN KINASE"/>
    <property type="match status" value="1"/>
</dbReference>
<protein>
    <submittedName>
        <fullName evidence="9">Uncharacterized protein involved in exopolysaccharide biosynthesis/Mrp family chromosome partitioning ATPase</fullName>
    </submittedName>
</protein>
<gene>
    <name evidence="9" type="ORF">GGR25_000374</name>
</gene>
<keyword evidence="4 7" id="KW-1133">Transmembrane helix</keyword>
<keyword evidence="5 7" id="KW-0472">Membrane</keyword>
<evidence type="ECO:0000313" key="10">
    <source>
        <dbReference type="Proteomes" id="UP000553963"/>
    </source>
</evidence>
<accession>A0A840ALA6</accession>
<dbReference type="Gene3D" id="3.40.50.300">
    <property type="entry name" value="P-loop containing nucleotide triphosphate hydrolases"/>
    <property type="match status" value="1"/>
</dbReference>
<evidence type="ECO:0000256" key="7">
    <source>
        <dbReference type="SAM" id="Phobius"/>
    </source>
</evidence>
<reference evidence="9 10" key="1">
    <citation type="submission" date="2020-08" db="EMBL/GenBank/DDBJ databases">
        <title>Genomic Encyclopedia of Type Strains, Phase IV (KMG-IV): sequencing the most valuable type-strain genomes for metagenomic binning, comparative biology and taxonomic classification.</title>
        <authorList>
            <person name="Goeker M."/>
        </authorList>
    </citation>
    <scope>NUCLEOTIDE SEQUENCE [LARGE SCALE GENOMIC DNA]</scope>
    <source>
        <strain evidence="9 10">DSM 25966</strain>
    </source>
</reference>
<dbReference type="Pfam" id="PF02706">
    <property type="entry name" value="Wzz"/>
    <property type="match status" value="1"/>
</dbReference>
<name>A0A840ALA6_9HYPH</name>
<sequence>MSENSVSRIDAGRAEDVELDTRLLFRALLRSLRYLVPLIVLAALAVFIGLGFLTPRYTSQSMVLIEPGESQLTQATSGSDEVRSLLDSEGVASQVQLIASRDIVANVVESLNLSALPEFDRPTFAERIQAFLARFGLGGATNPATTEERVLQRFSDALQVYSVDKTRVITIAFSSSDPALSARVANAVADAYLALDREAKRKTTADASRWLETQIDDLRLRVSESEAKVESFRAEHGLFMGGQNGTQSLPQQRLDDLNAEFARLEAARASADANAAAIRNGLRAGNLDLPEVLDSALIQRLREQQVALRAQIAQLSATLGGNHPRIRELNAQLGDLDTQIRREAERVLKSFEGQVDTAKARENEILADLKRTQSQTAQSNDAEVQLRALQREATSQRDLLESYLRRYREATSRQDGDYVQADARVISRAAVPIEPSFPRKVPMTAAVTVALLLLSITFVVLRELMSGRALRPIGPVSVVPPTRPESSAWAEGGDVVRLMPAEPTPPPSMASEVPDRLRPLIDRLGEIEARRIVVCPAEVGTAGRPLAAVTLARQLSRRGRRVVLLDLHDDGADGAAMAGEDEKLPGYAELFGGSATFAQTIFRDRYSRAHIIPRGRGTLAEGYAATARFGTILDALDHTYEHVVIDTDGACGDKLAGEAAAVVLVVEETTSEKVRAEAIERFRAAGKAEILVLVAKAEAPGETGPSAAVA</sequence>
<keyword evidence="2" id="KW-1003">Cell membrane</keyword>
<dbReference type="RefSeq" id="WP_183397020.1">
    <property type="nucleotide sequence ID" value="NZ_JACIDS010000001.1"/>
</dbReference>
<keyword evidence="6" id="KW-0175">Coiled coil</keyword>
<evidence type="ECO:0000256" key="2">
    <source>
        <dbReference type="ARBA" id="ARBA00022475"/>
    </source>
</evidence>
<dbReference type="InterPro" id="IPR050445">
    <property type="entry name" value="Bact_polysacc_biosynth/exp"/>
</dbReference>
<evidence type="ECO:0000256" key="1">
    <source>
        <dbReference type="ARBA" id="ARBA00004651"/>
    </source>
</evidence>
<evidence type="ECO:0000256" key="5">
    <source>
        <dbReference type="ARBA" id="ARBA00023136"/>
    </source>
</evidence>
<evidence type="ECO:0000256" key="3">
    <source>
        <dbReference type="ARBA" id="ARBA00022692"/>
    </source>
</evidence>
<dbReference type="GO" id="GO:0005886">
    <property type="term" value="C:plasma membrane"/>
    <property type="evidence" value="ECO:0007669"/>
    <property type="project" value="UniProtKB-SubCell"/>
</dbReference>
<keyword evidence="3 7" id="KW-0812">Transmembrane</keyword>
<dbReference type="Proteomes" id="UP000553963">
    <property type="component" value="Unassembled WGS sequence"/>
</dbReference>